<feature type="transmembrane region" description="Helical" evidence="4">
    <location>
        <begin position="40"/>
        <end position="61"/>
    </location>
</feature>
<reference evidence="7" key="1">
    <citation type="journal article" date="2019" name="Int. J. Syst. Evol. Microbiol.">
        <title>The Global Catalogue of Microorganisms (GCM) 10K type strain sequencing project: providing services to taxonomists for standard genome sequencing and annotation.</title>
        <authorList>
            <consortium name="The Broad Institute Genomics Platform"/>
            <consortium name="The Broad Institute Genome Sequencing Center for Infectious Disease"/>
            <person name="Wu L."/>
            <person name="Ma J."/>
        </authorList>
    </citation>
    <scope>NUCLEOTIDE SEQUENCE [LARGE SCALE GENOMIC DNA]</scope>
    <source>
        <strain evidence="7">CGMCC 1.19062</strain>
    </source>
</reference>
<dbReference type="SUPFAM" id="SSF55073">
    <property type="entry name" value="Nucleotide cyclase"/>
    <property type="match status" value="1"/>
</dbReference>
<dbReference type="Pfam" id="PF00990">
    <property type="entry name" value="GGDEF"/>
    <property type="match status" value="1"/>
</dbReference>
<feature type="region of interest" description="Disordered" evidence="3">
    <location>
        <begin position="1"/>
        <end position="22"/>
    </location>
</feature>
<evidence type="ECO:0000259" key="5">
    <source>
        <dbReference type="PROSITE" id="PS50887"/>
    </source>
</evidence>
<evidence type="ECO:0000256" key="3">
    <source>
        <dbReference type="SAM" id="MobiDB-lite"/>
    </source>
</evidence>
<comment type="catalytic activity">
    <reaction evidence="2">
        <text>2 GTP = 3',3'-c-di-GMP + 2 diphosphate</text>
        <dbReference type="Rhea" id="RHEA:24898"/>
        <dbReference type="ChEBI" id="CHEBI:33019"/>
        <dbReference type="ChEBI" id="CHEBI:37565"/>
        <dbReference type="ChEBI" id="CHEBI:58805"/>
        <dbReference type="EC" id="2.7.7.65"/>
    </reaction>
</comment>
<keyword evidence="4" id="KW-0812">Transmembrane</keyword>
<feature type="transmembrane region" description="Helical" evidence="4">
    <location>
        <begin position="148"/>
        <end position="167"/>
    </location>
</feature>
<evidence type="ECO:0000313" key="6">
    <source>
        <dbReference type="EMBL" id="MFD2262669.1"/>
    </source>
</evidence>
<keyword evidence="4" id="KW-1133">Transmembrane helix</keyword>
<dbReference type="SMART" id="SM00267">
    <property type="entry name" value="GGDEF"/>
    <property type="match status" value="1"/>
</dbReference>
<feature type="region of interest" description="Disordered" evidence="3">
    <location>
        <begin position="360"/>
        <end position="381"/>
    </location>
</feature>
<feature type="transmembrane region" description="Helical" evidence="4">
    <location>
        <begin position="116"/>
        <end position="136"/>
    </location>
</feature>
<keyword evidence="7" id="KW-1185">Reference proteome</keyword>
<dbReference type="EC" id="2.7.7.65" evidence="1"/>
<accession>A0ABW5DP23</accession>
<dbReference type="RefSeq" id="WP_379875633.1">
    <property type="nucleotide sequence ID" value="NZ_JBHUIP010000005.1"/>
</dbReference>
<feature type="transmembrane region" description="Helical" evidence="4">
    <location>
        <begin position="232"/>
        <end position="252"/>
    </location>
</feature>
<dbReference type="InterPro" id="IPR000160">
    <property type="entry name" value="GGDEF_dom"/>
</dbReference>
<feature type="transmembrane region" description="Helical" evidence="4">
    <location>
        <begin position="179"/>
        <end position="201"/>
    </location>
</feature>
<dbReference type="NCBIfam" id="TIGR00254">
    <property type="entry name" value="GGDEF"/>
    <property type="match status" value="1"/>
</dbReference>
<feature type="transmembrane region" description="Helical" evidence="4">
    <location>
        <begin position="67"/>
        <end position="85"/>
    </location>
</feature>
<evidence type="ECO:0000256" key="1">
    <source>
        <dbReference type="ARBA" id="ARBA00012528"/>
    </source>
</evidence>
<dbReference type="CDD" id="cd01949">
    <property type="entry name" value="GGDEF"/>
    <property type="match status" value="1"/>
</dbReference>
<dbReference type="InterPro" id="IPR029787">
    <property type="entry name" value="Nucleotide_cyclase"/>
</dbReference>
<proteinExistence type="predicted"/>
<feature type="transmembrane region" description="Helical" evidence="4">
    <location>
        <begin position="92"/>
        <end position="110"/>
    </location>
</feature>
<dbReference type="EMBL" id="JBHUIP010000005">
    <property type="protein sequence ID" value="MFD2262669.1"/>
    <property type="molecule type" value="Genomic_DNA"/>
</dbReference>
<dbReference type="InterPro" id="IPR050469">
    <property type="entry name" value="Diguanylate_Cyclase"/>
</dbReference>
<comment type="caution">
    <text evidence="6">The sequence shown here is derived from an EMBL/GenBank/DDBJ whole genome shotgun (WGS) entry which is preliminary data.</text>
</comment>
<gene>
    <name evidence="6" type="ORF">ACFSM5_07195</name>
</gene>
<keyword evidence="4" id="KW-0472">Membrane</keyword>
<dbReference type="InterPro" id="IPR043128">
    <property type="entry name" value="Rev_trsase/Diguanyl_cyclase"/>
</dbReference>
<protein>
    <recommendedName>
        <fullName evidence="1">diguanylate cyclase</fullName>
        <ecNumber evidence="1">2.7.7.65</ecNumber>
    </recommendedName>
</protein>
<name>A0ABW5DP23_9PROT</name>
<dbReference type="Gene3D" id="3.30.70.270">
    <property type="match status" value="1"/>
</dbReference>
<keyword evidence="6" id="KW-0808">Transferase</keyword>
<feature type="domain" description="GGDEF" evidence="5">
    <location>
        <begin position="278"/>
        <end position="426"/>
    </location>
</feature>
<evidence type="ECO:0000256" key="4">
    <source>
        <dbReference type="SAM" id="Phobius"/>
    </source>
</evidence>
<feature type="compositionally biased region" description="Basic and acidic residues" evidence="3">
    <location>
        <begin position="362"/>
        <end position="371"/>
    </location>
</feature>
<feature type="transmembrane region" description="Helical" evidence="4">
    <location>
        <begin position="208"/>
        <end position="226"/>
    </location>
</feature>
<dbReference type="PANTHER" id="PTHR45138">
    <property type="entry name" value="REGULATORY COMPONENTS OF SENSORY TRANSDUCTION SYSTEM"/>
    <property type="match status" value="1"/>
</dbReference>
<dbReference type="Proteomes" id="UP001597295">
    <property type="component" value="Unassembled WGS sequence"/>
</dbReference>
<sequence>MSGRPKPTKSATKPEPVPQPPERPSFAVALGARLASVRPLFRLVGLPLAAILVVLVGRRFVGADWQTGLAISIWALTLAGAAMAWRFRLSNTVLIFLVLLAAHLLSGPLARPTVTVGTLGLGLLWLLPVILPLLVALPERGLLGKSGFLRLLLVVLPPLSIAAHAVSGAPTPRWMMVQISPGVWGGPAVLGVLGAGVLAYLAWRRRGAMEVAVLAALVLSIWSIWLNRGPEPLWFLTVSAAVVVVAVVQNGYRVAFHDELTGIPGRRALKSLLATMGNRYVIAMLDVDHFKKFNDTYGHDVGDQVLCRVARVIEGVTGGGQAFRYGGEEFTIVFPNRTPAQALPHLEKVREALAATPFVVRGPDRPEEKPENPQTADNRQEVRITMSIGAAERRSDRSDWEAIMKAADEALYASKQAGRNKVTLAT</sequence>
<organism evidence="6 7">
    <name type="scientific">Lacibacterium aquatile</name>
    <dbReference type="NCBI Taxonomy" id="1168082"/>
    <lineage>
        <taxon>Bacteria</taxon>
        <taxon>Pseudomonadati</taxon>
        <taxon>Pseudomonadota</taxon>
        <taxon>Alphaproteobacteria</taxon>
        <taxon>Rhodospirillales</taxon>
        <taxon>Rhodospirillaceae</taxon>
    </lineage>
</organism>
<dbReference type="PROSITE" id="PS50887">
    <property type="entry name" value="GGDEF"/>
    <property type="match status" value="1"/>
</dbReference>
<keyword evidence="6" id="KW-0548">Nucleotidyltransferase</keyword>
<evidence type="ECO:0000313" key="7">
    <source>
        <dbReference type="Proteomes" id="UP001597295"/>
    </source>
</evidence>
<dbReference type="GO" id="GO:0052621">
    <property type="term" value="F:diguanylate cyclase activity"/>
    <property type="evidence" value="ECO:0007669"/>
    <property type="project" value="UniProtKB-EC"/>
</dbReference>
<evidence type="ECO:0000256" key="2">
    <source>
        <dbReference type="ARBA" id="ARBA00034247"/>
    </source>
</evidence>
<dbReference type="PANTHER" id="PTHR45138:SF9">
    <property type="entry name" value="DIGUANYLATE CYCLASE DGCM-RELATED"/>
    <property type="match status" value="1"/>
</dbReference>